<evidence type="ECO:0000313" key="1">
    <source>
        <dbReference type="EMBL" id="HIR10424.1"/>
    </source>
</evidence>
<reference evidence="1" key="2">
    <citation type="journal article" date="2021" name="PeerJ">
        <title>Extensive microbial diversity within the chicken gut microbiome revealed by metagenomics and culture.</title>
        <authorList>
            <person name="Gilroy R."/>
            <person name="Ravi A."/>
            <person name="Getino M."/>
            <person name="Pursley I."/>
            <person name="Horton D.L."/>
            <person name="Alikhan N.F."/>
            <person name="Baker D."/>
            <person name="Gharbi K."/>
            <person name="Hall N."/>
            <person name="Watson M."/>
            <person name="Adriaenssens E.M."/>
            <person name="Foster-Nyarko E."/>
            <person name="Jarju S."/>
            <person name="Secka A."/>
            <person name="Antonio M."/>
            <person name="Oren A."/>
            <person name="Chaudhuri R.R."/>
            <person name="La Ragione R."/>
            <person name="Hildebrand F."/>
            <person name="Pallen M.J."/>
        </authorList>
    </citation>
    <scope>NUCLEOTIDE SEQUENCE</scope>
    <source>
        <strain evidence="1">ChiHjej9B8-7071</strain>
    </source>
</reference>
<gene>
    <name evidence="1" type="ORF">IAA70_08460</name>
</gene>
<dbReference type="AlphaFoldDB" id="A0A9D1A8X9"/>
<accession>A0A9D1A8X9</accession>
<dbReference type="Proteomes" id="UP000824258">
    <property type="component" value="Unassembled WGS sequence"/>
</dbReference>
<sequence>MREQDWYHSQGEVHPFQSEEALSDFLAAIDEAEFLPSDQVQPSLVDLEEYHFYLALTNGTTVHLRLSEGGYVRYQGLWDVCVQIPPEIYQALCALFTP</sequence>
<dbReference type="EMBL" id="DVGD01000284">
    <property type="protein sequence ID" value="HIR10424.1"/>
    <property type="molecule type" value="Genomic_DNA"/>
</dbReference>
<organism evidence="1 2">
    <name type="scientific">Candidatus Avoscillospira stercoripullorum</name>
    <dbReference type="NCBI Taxonomy" id="2840709"/>
    <lineage>
        <taxon>Bacteria</taxon>
        <taxon>Bacillati</taxon>
        <taxon>Bacillota</taxon>
        <taxon>Clostridia</taxon>
        <taxon>Eubacteriales</taxon>
        <taxon>Oscillospiraceae</taxon>
        <taxon>Oscillospiraceae incertae sedis</taxon>
        <taxon>Candidatus Avoscillospira</taxon>
    </lineage>
</organism>
<protein>
    <submittedName>
        <fullName evidence="1">Uncharacterized protein</fullName>
    </submittedName>
</protein>
<proteinExistence type="predicted"/>
<reference evidence="1" key="1">
    <citation type="submission" date="2020-10" db="EMBL/GenBank/DDBJ databases">
        <authorList>
            <person name="Gilroy R."/>
        </authorList>
    </citation>
    <scope>NUCLEOTIDE SEQUENCE</scope>
    <source>
        <strain evidence="1">ChiHjej9B8-7071</strain>
    </source>
</reference>
<evidence type="ECO:0000313" key="2">
    <source>
        <dbReference type="Proteomes" id="UP000824258"/>
    </source>
</evidence>
<name>A0A9D1A8X9_9FIRM</name>
<comment type="caution">
    <text evidence="1">The sequence shown here is derived from an EMBL/GenBank/DDBJ whole genome shotgun (WGS) entry which is preliminary data.</text>
</comment>